<accession>A0A3G4ZY95</accession>
<name>A0A3G4ZY95_9VIRU</name>
<gene>
    <name evidence="1" type="ORF">Edafosvirus17_19</name>
</gene>
<sequence>MDLGYKMELIWIPKLKYNSSEIIVNDDTFVNLNVHLDKIKNKSVGILGITGEPKVRVKLCEYITKLGYKHKIYKNHTKILICKYHTYHGDLIYSYDNDAVCRYSDETCNYDFIEVRAYRFFIAIFCDEIYDFVPLDEFSNIIKKENTLEIHEEYAYKKN</sequence>
<reference evidence="1" key="1">
    <citation type="submission" date="2018-10" db="EMBL/GenBank/DDBJ databases">
        <title>Hidden diversity of soil giant viruses.</title>
        <authorList>
            <person name="Schulz F."/>
            <person name="Alteio L."/>
            <person name="Goudeau D."/>
            <person name="Ryan E.M."/>
            <person name="Malmstrom R.R."/>
            <person name="Blanchard J."/>
            <person name="Woyke T."/>
        </authorList>
    </citation>
    <scope>NUCLEOTIDE SEQUENCE</scope>
    <source>
        <strain evidence="1">EDV1</strain>
    </source>
</reference>
<organism evidence="1">
    <name type="scientific">Edafosvirus sp</name>
    <dbReference type="NCBI Taxonomy" id="2487765"/>
    <lineage>
        <taxon>Viruses</taxon>
        <taxon>Varidnaviria</taxon>
        <taxon>Bamfordvirae</taxon>
        <taxon>Nucleocytoviricota</taxon>
        <taxon>Megaviricetes</taxon>
        <taxon>Imitervirales</taxon>
        <taxon>Mimiviridae</taxon>
        <taxon>Klosneuvirinae</taxon>
    </lineage>
</organism>
<evidence type="ECO:0000313" key="1">
    <source>
        <dbReference type="EMBL" id="AYV78543.1"/>
    </source>
</evidence>
<proteinExistence type="predicted"/>
<protein>
    <submittedName>
        <fullName evidence="1">Uncharacterized protein</fullName>
    </submittedName>
</protein>
<dbReference type="EMBL" id="MK072082">
    <property type="protein sequence ID" value="AYV78543.1"/>
    <property type="molecule type" value="Genomic_DNA"/>
</dbReference>